<gene>
    <name evidence="2" type="ORF">DUNSADRAFT_212</name>
</gene>
<name>A0ABQ7GYJ2_DUNSA</name>
<evidence type="ECO:0000256" key="1">
    <source>
        <dbReference type="SAM" id="MobiDB-lite"/>
    </source>
</evidence>
<dbReference type="Proteomes" id="UP000815325">
    <property type="component" value="Unassembled WGS sequence"/>
</dbReference>
<evidence type="ECO:0000313" key="3">
    <source>
        <dbReference type="Proteomes" id="UP000815325"/>
    </source>
</evidence>
<feature type="compositionally biased region" description="Low complexity" evidence="1">
    <location>
        <begin position="190"/>
        <end position="209"/>
    </location>
</feature>
<feature type="compositionally biased region" description="Low complexity" evidence="1">
    <location>
        <begin position="224"/>
        <end position="239"/>
    </location>
</feature>
<feature type="compositionally biased region" description="Basic residues" evidence="1">
    <location>
        <begin position="210"/>
        <end position="223"/>
    </location>
</feature>
<feature type="region of interest" description="Disordered" evidence="1">
    <location>
        <begin position="182"/>
        <end position="239"/>
    </location>
</feature>
<reference evidence="2" key="1">
    <citation type="submission" date="2017-08" db="EMBL/GenBank/DDBJ databases">
        <authorList>
            <person name="Polle J.E."/>
            <person name="Barry K."/>
            <person name="Cushman J."/>
            <person name="Schmutz J."/>
            <person name="Tran D."/>
            <person name="Hathwaick L.T."/>
            <person name="Yim W.C."/>
            <person name="Jenkins J."/>
            <person name="Mckie-Krisberg Z.M."/>
            <person name="Prochnik S."/>
            <person name="Lindquist E."/>
            <person name="Dockter R.B."/>
            <person name="Adam C."/>
            <person name="Molina H."/>
            <person name="Bunkerborg J."/>
            <person name="Jin E."/>
            <person name="Buchheim M."/>
            <person name="Magnuson J."/>
        </authorList>
    </citation>
    <scope>NUCLEOTIDE SEQUENCE</scope>
    <source>
        <strain evidence="2">CCAP 19/18</strain>
    </source>
</reference>
<protein>
    <submittedName>
        <fullName evidence="2">Uncharacterized protein</fullName>
    </submittedName>
</protein>
<accession>A0ABQ7GYJ2</accession>
<proteinExistence type="predicted"/>
<keyword evidence="3" id="KW-1185">Reference proteome</keyword>
<evidence type="ECO:0000313" key="2">
    <source>
        <dbReference type="EMBL" id="KAF5839661.1"/>
    </source>
</evidence>
<sequence length="299" mass="32644">MVMGEGRLGDYLADVADTMALCGLCSGWGVLYHQVLQTWLTQLPALPATSRAVLMACFAHACSAAALATKMGSIPPLTPDDVRGCMEVCEHMAELLRSNPSAPPLEQQPSTNLAAAHSTCTNPPLSPTDAIPQEWLAWCCEVQIQAHAAVIVTRCQAMASDAITTAAGQERVHIGPEMSLAGARGRRGSLGKQQQQQQPGLQQEQQQWQQHHHHHHHYHHHQKQQQQQQQQQPNLQQKQQQYIALAGEAQQRLLRVLSAVRSWVRNPPLPLSVLQGIGGGLLIPVDAAVYLLSELGEQS</sequence>
<dbReference type="EMBL" id="MU069536">
    <property type="protein sequence ID" value="KAF5839661.1"/>
    <property type="molecule type" value="Genomic_DNA"/>
</dbReference>
<organism evidence="2 3">
    <name type="scientific">Dunaliella salina</name>
    <name type="common">Green alga</name>
    <name type="synonym">Protococcus salinus</name>
    <dbReference type="NCBI Taxonomy" id="3046"/>
    <lineage>
        <taxon>Eukaryota</taxon>
        <taxon>Viridiplantae</taxon>
        <taxon>Chlorophyta</taxon>
        <taxon>core chlorophytes</taxon>
        <taxon>Chlorophyceae</taxon>
        <taxon>CS clade</taxon>
        <taxon>Chlamydomonadales</taxon>
        <taxon>Dunaliellaceae</taxon>
        <taxon>Dunaliella</taxon>
    </lineage>
</organism>
<comment type="caution">
    <text evidence="2">The sequence shown here is derived from an EMBL/GenBank/DDBJ whole genome shotgun (WGS) entry which is preliminary data.</text>
</comment>